<dbReference type="SUPFAM" id="SSF55347">
    <property type="entry name" value="Glyceraldehyde-3-phosphate dehydrogenase-like, C-terminal domain"/>
    <property type="match status" value="1"/>
</dbReference>
<comment type="caution">
    <text evidence="9">The sequence shown here is derived from an EMBL/GenBank/DDBJ whole genome shotgun (WGS) entry which is preliminary data.</text>
</comment>
<keyword evidence="3" id="KW-0313">Glucose metabolism</keyword>
<evidence type="ECO:0000313" key="9">
    <source>
        <dbReference type="EMBL" id="MDI6453063.1"/>
    </source>
</evidence>
<keyword evidence="5" id="KW-0560">Oxidoreductase</keyword>
<reference evidence="9" key="1">
    <citation type="submission" date="2023-05" db="EMBL/GenBank/DDBJ databases">
        <title>Mariniplasma microaerophilum sp. nov., a novel anaerobic mollicute isolated from terrestrial mud volcano, Taman Peninsula, Russia.</title>
        <authorList>
            <person name="Khomyakova M.A."/>
            <person name="Merkel A.Y."/>
            <person name="Slobodkin A.I."/>
        </authorList>
    </citation>
    <scope>NUCLEOTIDE SEQUENCE</scope>
    <source>
        <strain evidence="9">M4Ah</strain>
    </source>
</reference>
<dbReference type="PROSITE" id="PS00069">
    <property type="entry name" value="G6P_DEHYDROGENASE"/>
    <property type="match status" value="1"/>
</dbReference>
<dbReference type="InterPro" id="IPR001282">
    <property type="entry name" value="G6P_DH"/>
</dbReference>
<dbReference type="EMBL" id="JASCXW010000016">
    <property type="protein sequence ID" value="MDI6453063.1"/>
    <property type="molecule type" value="Genomic_DNA"/>
</dbReference>
<feature type="domain" description="Glucose-6-phosphate dehydrogenase NAD-binding" evidence="7">
    <location>
        <begin position="8"/>
        <end position="178"/>
    </location>
</feature>
<dbReference type="Pfam" id="PF02781">
    <property type="entry name" value="G6PD_C"/>
    <property type="match status" value="1"/>
</dbReference>
<evidence type="ECO:0000259" key="8">
    <source>
        <dbReference type="Pfam" id="PF02781"/>
    </source>
</evidence>
<dbReference type="NCBIfam" id="TIGR00871">
    <property type="entry name" value="zwf"/>
    <property type="match status" value="1"/>
</dbReference>
<evidence type="ECO:0000256" key="1">
    <source>
        <dbReference type="ARBA" id="ARBA00004937"/>
    </source>
</evidence>
<dbReference type="InterPro" id="IPR022675">
    <property type="entry name" value="G6P_DH_C"/>
</dbReference>
<dbReference type="GO" id="GO:0050661">
    <property type="term" value="F:NADP binding"/>
    <property type="evidence" value="ECO:0007669"/>
    <property type="project" value="InterPro"/>
</dbReference>
<name>A0AAW6UA55_9MOLU</name>
<gene>
    <name evidence="9" type="primary">zwf</name>
    <name evidence="9" type="ORF">QJ521_05775</name>
</gene>
<dbReference type="PANTHER" id="PTHR23429:SF0">
    <property type="entry name" value="GLUCOSE-6-PHOSPHATE 1-DEHYDROGENASE"/>
    <property type="match status" value="1"/>
</dbReference>
<dbReference type="InterPro" id="IPR019796">
    <property type="entry name" value="G6P_DH_AS"/>
</dbReference>
<sequence>MIKKIITIFGSTGNLMYKKLFPALDALIKKGLINQDVKILCIARKDCTLEDYVEEAKKEVKENLDWDSIIPYLTYIKMDLFEMTDYIMLKDMIHAEGKDLDVMFYLAVPPTLFEPIAKGLSISKIMTKAQENRRILFEKPFGSDFEDAKHINQTLQELFDEKQIYRIDHYLGKEMIQNIFIMRFANSLFKHQWDNKRIKSITVLAKESETVMMRGGYYDGVGALKDMVQSHLLQMVSLITMNQPIENKSSAIKDSKVDILNKVEFDLNSSIFGQYDGYLDESGIQKDSNTETFVFLKAHINHKNWKGVPIYFLTGKKLNEKRSEIIIEFESDDINQKGWEFNNLDYNQLIIRIAPEEGVTLKMNVKTPGLNASIIPAELTYCHACQSVGNTPEAYEKLLLDLLNKDDTLYTRWDEIVASWQTIAKLKDKSHELVNYQSFEELKQLILETHVDVYKNI</sequence>
<keyword evidence="4" id="KW-0521">NADP</keyword>
<feature type="domain" description="Glucose-6-phosphate dehydrogenase C-terminal" evidence="8">
    <location>
        <begin position="181"/>
        <end position="438"/>
    </location>
</feature>
<comment type="pathway">
    <text evidence="1">Carbohydrate degradation; pentose phosphate pathway; D-ribulose 5-phosphate from D-glucose 6-phosphate (oxidative stage): step 1/3.</text>
</comment>
<keyword evidence="6" id="KW-0119">Carbohydrate metabolism</keyword>
<accession>A0AAW6UA55</accession>
<dbReference type="SUPFAM" id="SSF51735">
    <property type="entry name" value="NAD(P)-binding Rossmann-fold domains"/>
    <property type="match status" value="1"/>
</dbReference>
<dbReference type="Gene3D" id="3.30.360.10">
    <property type="entry name" value="Dihydrodipicolinate Reductase, domain 2"/>
    <property type="match status" value="1"/>
</dbReference>
<evidence type="ECO:0000256" key="5">
    <source>
        <dbReference type="ARBA" id="ARBA00023002"/>
    </source>
</evidence>
<evidence type="ECO:0000313" key="10">
    <source>
        <dbReference type="Proteomes" id="UP001431532"/>
    </source>
</evidence>
<dbReference type="InterPro" id="IPR036291">
    <property type="entry name" value="NAD(P)-bd_dom_sf"/>
</dbReference>
<evidence type="ECO:0000256" key="6">
    <source>
        <dbReference type="ARBA" id="ARBA00023277"/>
    </source>
</evidence>
<dbReference type="PIRSF" id="PIRSF000110">
    <property type="entry name" value="G6PD"/>
    <property type="match status" value="1"/>
</dbReference>
<dbReference type="Pfam" id="PF00479">
    <property type="entry name" value="G6PD_N"/>
    <property type="match status" value="1"/>
</dbReference>
<evidence type="ECO:0000256" key="2">
    <source>
        <dbReference type="ARBA" id="ARBA00009975"/>
    </source>
</evidence>
<evidence type="ECO:0000256" key="3">
    <source>
        <dbReference type="ARBA" id="ARBA00022526"/>
    </source>
</evidence>
<dbReference type="Gene3D" id="3.40.50.720">
    <property type="entry name" value="NAD(P)-binding Rossmann-like Domain"/>
    <property type="match status" value="1"/>
</dbReference>
<dbReference type="GO" id="GO:0005829">
    <property type="term" value="C:cytosol"/>
    <property type="evidence" value="ECO:0007669"/>
    <property type="project" value="TreeGrafter"/>
</dbReference>
<comment type="similarity">
    <text evidence="2">Belongs to the glucose-6-phosphate dehydrogenase family.</text>
</comment>
<evidence type="ECO:0000256" key="4">
    <source>
        <dbReference type="ARBA" id="ARBA00022857"/>
    </source>
</evidence>
<dbReference type="AlphaFoldDB" id="A0AAW6UA55"/>
<dbReference type="GO" id="GO:0006006">
    <property type="term" value="P:glucose metabolic process"/>
    <property type="evidence" value="ECO:0007669"/>
    <property type="project" value="UniProtKB-KW"/>
</dbReference>
<dbReference type="PRINTS" id="PR00079">
    <property type="entry name" value="G6PDHDRGNASE"/>
</dbReference>
<dbReference type="GO" id="GO:0004345">
    <property type="term" value="F:glucose-6-phosphate dehydrogenase activity"/>
    <property type="evidence" value="ECO:0007669"/>
    <property type="project" value="InterPro"/>
</dbReference>
<proteinExistence type="inferred from homology"/>
<keyword evidence="10" id="KW-1185">Reference proteome</keyword>
<dbReference type="InterPro" id="IPR022674">
    <property type="entry name" value="G6P_DH_NAD-bd"/>
</dbReference>
<dbReference type="GO" id="GO:0009051">
    <property type="term" value="P:pentose-phosphate shunt, oxidative branch"/>
    <property type="evidence" value="ECO:0007669"/>
    <property type="project" value="TreeGrafter"/>
</dbReference>
<dbReference type="PANTHER" id="PTHR23429">
    <property type="entry name" value="GLUCOSE-6-PHOSPHATE 1-DEHYDROGENASE G6PD"/>
    <property type="match status" value="1"/>
</dbReference>
<dbReference type="RefSeq" id="WP_282839492.1">
    <property type="nucleotide sequence ID" value="NZ_JASCXW010000016.1"/>
</dbReference>
<dbReference type="Proteomes" id="UP001431532">
    <property type="component" value="Unassembled WGS sequence"/>
</dbReference>
<evidence type="ECO:0000259" key="7">
    <source>
        <dbReference type="Pfam" id="PF00479"/>
    </source>
</evidence>
<protein>
    <submittedName>
        <fullName evidence="9">Glucose-6-phosphate dehydrogenase</fullName>
    </submittedName>
</protein>
<organism evidence="9 10">
    <name type="scientific">Peloplasma aerotolerans</name>
    <dbReference type="NCBI Taxonomy" id="3044389"/>
    <lineage>
        <taxon>Bacteria</taxon>
        <taxon>Bacillati</taxon>
        <taxon>Mycoplasmatota</taxon>
        <taxon>Mollicutes</taxon>
        <taxon>Acholeplasmatales</taxon>
        <taxon>Acholeplasmataceae</taxon>
        <taxon>Peloplasma</taxon>
    </lineage>
</organism>